<dbReference type="Gramene" id="Manes.13G071800.1.v8.1">
    <property type="protein sequence ID" value="Manes.13G071800.1.v8.1.CDS.1"/>
    <property type="gene ID" value="Manes.13G071800.v8.1"/>
</dbReference>
<evidence type="ECO:0000259" key="8">
    <source>
        <dbReference type="PROSITE" id="PS51698"/>
    </source>
</evidence>
<dbReference type="FunFam" id="3.30.40.10:FF:000502">
    <property type="entry name" value="RING-type E3 ubiquitin transferase"/>
    <property type="match status" value="1"/>
</dbReference>
<dbReference type="UniPathway" id="UPA00143"/>
<feature type="domain" description="U-box" evidence="8">
    <location>
        <begin position="9"/>
        <end position="83"/>
    </location>
</feature>
<dbReference type="SUPFAM" id="SSF57850">
    <property type="entry name" value="RING/U-box"/>
    <property type="match status" value="1"/>
</dbReference>
<dbReference type="GO" id="GO:0016567">
    <property type="term" value="P:protein ubiquitination"/>
    <property type="evidence" value="ECO:0007669"/>
    <property type="project" value="UniProtKB-UniRule"/>
</dbReference>
<dbReference type="PANTHER" id="PTHR22849:SF20">
    <property type="entry name" value="U-BOX DOMAIN-CONTAINING PROTEIN 27-RELATED"/>
    <property type="match status" value="1"/>
</dbReference>
<dbReference type="OMA" id="FRVHTEL"/>
<evidence type="ECO:0000256" key="1">
    <source>
        <dbReference type="ARBA" id="ARBA00000900"/>
    </source>
</evidence>
<dbReference type="AlphaFoldDB" id="A0A2C9UPN2"/>
<proteinExistence type="predicted"/>
<dbReference type="Pfam" id="PF25598">
    <property type="entry name" value="ARM_PUB"/>
    <property type="match status" value="1"/>
</dbReference>
<name>A0A2C9UPN2_MANES</name>
<keyword evidence="6 7" id="KW-0833">Ubl conjugation pathway</keyword>
<dbReference type="EMBL" id="CM004399">
    <property type="protein sequence ID" value="OAY33132.1"/>
    <property type="molecule type" value="Genomic_DNA"/>
</dbReference>
<evidence type="ECO:0000256" key="4">
    <source>
        <dbReference type="ARBA" id="ARBA00022679"/>
    </source>
</evidence>
<dbReference type="InterPro" id="IPR045185">
    <property type="entry name" value="PUB22/23/24-like"/>
</dbReference>
<dbReference type="InterPro" id="IPR003613">
    <property type="entry name" value="Ubox_domain"/>
</dbReference>
<sequence length="418" mass="46796">MVRDDLYITVPSFFRCPISLDVMKSPVSLCTGVTYDRTSIQRWLDNGNNTCPATMQVLQSKELVPNRTLQRLIRIWSDSVQNHCSHRVDSATNSVPSQDEIKCIVKDIETKKEPDHCCFDALSKILCFAEESLENREFLAKMAGFVPMLVDLLADNKSIDFIEQVISVLDLIVITIEDYKQLMTLPLKNKHVDFLSSILLVFQRGRRVHSRIGSVRILELIAMDAESNLSIAEKDELLSELVKSIGPENDPTLIDASLSCLIAISKAKRVKVKLVHLKTIPELKNILTAEPNTGISNLITKKALKLLETVSSCKEGRVEMCNDTACIEAVVQKVFKVSAEATEHAVTILWSMCYLFRDGKAREAVTNSNGLTKILLLMQSNCSPAVRQMAGDLLKIFRVNSKSCLSSYDTKTTHIMPF</sequence>
<gene>
    <name evidence="9" type="ORF">MANES_13G071800v8</name>
</gene>
<dbReference type="Pfam" id="PF04564">
    <property type="entry name" value="U-box"/>
    <property type="match status" value="1"/>
</dbReference>
<dbReference type="InterPro" id="IPR011989">
    <property type="entry name" value="ARM-like"/>
</dbReference>
<evidence type="ECO:0000256" key="5">
    <source>
        <dbReference type="ARBA" id="ARBA00022737"/>
    </source>
</evidence>
<comment type="caution">
    <text evidence="9">The sequence shown here is derived from an EMBL/GenBank/DDBJ whole genome shotgun (WGS) entry which is preliminary data.</text>
</comment>
<dbReference type="PROSITE" id="PS51698">
    <property type="entry name" value="U_BOX"/>
    <property type="match status" value="1"/>
</dbReference>
<dbReference type="InterPro" id="IPR016024">
    <property type="entry name" value="ARM-type_fold"/>
</dbReference>
<organism evidence="9 10">
    <name type="scientific">Manihot esculenta</name>
    <name type="common">Cassava</name>
    <name type="synonym">Jatropha manihot</name>
    <dbReference type="NCBI Taxonomy" id="3983"/>
    <lineage>
        <taxon>Eukaryota</taxon>
        <taxon>Viridiplantae</taxon>
        <taxon>Streptophyta</taxon>
        <taxon>Embryophyta</taxon>
        <taxon>Tracheophyta</taxon>
        <taxon>Spermatophyta</taxon>
        <taxon>Magnoliopsida</taxon>
        <taxon>eudicotyledons</taxon>
        <taxon>Gunneridae</taxon>
        <taxon>Pentapetalae</taxon>
        <taxon>rosids</taxon>
        <taxon>fabids</taxon>
        <taxon>Malpighiales</taxon>
        <taxon>Euphorbiaceae</taxon>
        <taxon>Crotonoideae</taxon>
        <taxon>Manihoteae</taxon>
        <taxon>Manihot</taxon>
    </lineage>
</organism>
<dbReference type="Proteomes" id="UP000091857">
    <property type="component" value="Chromosome 13"/>
</dbReference>
<dbReference type="SMART" id="SM00504">
    <property type="entry name" value="Ubox"/>
    <property type="match status" value="1"/>
</dbReference>
<evidence type="ECO:0000313" key="10">
    <source>
        <dbReference type="Proteomes" id="UP000091857"/>
    </source>
</evidence>
<dbReference type="Gene3D" id="1.25.10.10">
    <property type="entry name" value="Leucine-rich Repeat Variant"/>
    <property type="match status" value="1"/>
</dbReference>
<dbReference type="GO" id="GO:0061630">
    <property type="term" value="F:ubiquitin protein ligase activity"/>
    <property type="evidence" value="ECO:0007669"/>
    <property type="project" value="UniProtKB-UniRule"/>
</dbReference>
<comment type="function">
    <text evidence="2 7">Functions as an E3 ubiquitin ligase.</text>
</comment>
<dbReference type="InterPro" id="IPR058678">
    <property type="entry name" value="ARM_PUB"/>
</dbReference>
<evidence type="ECO:0000256" key="2">
    <source>
        <dbReference type="ARBA" id="ARBA00003861"/>
    </source>
</evidence>
<dbReference type="SUPFAM" id="SSF48371">
    <property type="entry name" value="ARM repeat"/>
    <property type="match status" value="1"/>
</dbReference>
<accession>A0A2C9UPN2</accession>
<dbReference type="InterPro" id="IPR013083">
    <property type="entry name" value="Znf_RING/FYVE/PHD"/>
</dbReference>
<keyword evidence="4 7" id="KW-0808">Transferase</keyword>
<dbReference type="InterPro" id="IPR045210">
    <property type="entry name" value="RING-Ubox_PUB"/>
</dbReference>
<evidence type="ECO:0000313" key="9">
    <source>
        <dbReference type="EMBL" id="OAY33132.1"/>
    </source>
</evidence>
<evidence type="ECO:0000256" key="7">
    <source>
        <dbReference type="RuleBase" id="RU369093"/>
    </source>
</evidence>
<evidence type="ECO:0000256" key="3">
    <source>
        <dbReference type="ARBA" id="ARBA00004906"/>
    </source>
</evidence>
<reference evidence="10" key="1">
    <citation type="journal article" date="2016" name="Nat. Biotechnol.">
        <title>Sequencing wild and cultivated cassava and related species reveals extensive interspecific hybridization and genetic diversity.</title>
        <authorList>
            <person name="Bredeson J.V."/>
            <person name="Lyons J.B."/>
            <person name="Prochnik S.E."/>
            <person name="Wu G.A."/>
            <person name="Ha C.M."/>
            <person name="Edsinger-Gonzales E."/>
            <person name="Grimwood J."/>
            <person name="Schmutz J."/>
            <person name="Rabbi I.Y."/>
            <person name="Egesi C."/>
            <person name="Nauluvula P."/>
            <person name="Lebot V."/>
            <person name="Ndunguru J."/>
            <person name="Mkamilo G."/>
            <person name="Bart R.S."/>
            <person name="Setter T.L."/>
            <person name="Gleadow R.M."/>
            <person name="Kulakow P."/>
            <person name="Ferguson M.E."/>
            <person name="Rounsley S."/>
            <person name="Rokhsar D.S."/>
        </authorList>
    </citation>
    <scope>NUCLEOTIDE SEQUENCE [LARGE SCALE GENOMIC DNA]</scope>
    <source>
        <strain evidence="10">cv. AM560-2</strain>
    </source>
</reference>
<dbReference type="CDD" id="cd16664">
    <property type="entry name" value="RING-Ubox_PUB"/>
    <property type="match status" value="1"/>
</dbReference>
<protein>
    <recommendedName>
        <fullName evidence="7 8">U-box domain-containing protein</fullName>
        <ecNumber evidence="7">2.3.2.27</ecNumber>
    </recommendedName>
    <alternativeName>
        <fullName evidence="7">RING-type E3 ubiquitin transferase PUB</fullName>
    </alternativeName>
</protein>
<comment type="catalytic activity">
    <reaction evidence="1 7">
        <text>S-ubiquitinyl-[E2 ubiquitin-conjugating enzyme]-L-cysteine + [acceptor protein]-L-lysine = [E2 ubiquitin-conjugating enzyme]-L-cysteine + N(6)-ubiquitinyl-[acceptor protein]-L-lysine.</text>
        <dbReference type="EC" id="2.3.2.27"/>
    </reaction>
</comment>
<dbReference type="EC" id="2.3.2.27" evidence="7"/>
<dbReference type="OrthoDB" id="10064100at2759"/>
<dbReference type="Gene3D" id="3.30.40.10">
    <property type="entry name" value="Zinc/RING finger domain, C3HC4 (zinc finger)"/>
    <property type="match status" value="1"/>
</dbReference>
<evidence type="ECO:0000256" key="6">
    <source>
        <dbReference type="ARBA" id="ARBA00022786"/>
    </source>
</evidence>
<dbReference type="PANTHER" id="PTHR22849">
    <property type="entry name" value="WDSAM1 PROTEIN"/>
    <property type="match status" value="1"/>
</dbReference>
<comment type="pathway">
    <text evidence="3 7">Protein modification; protein ubiquitination.</text>
</comment>
<keyword evidence="5" id="KW-0677">Repeat</keyword>
<keyword evidence="10" id="KW-1185">Reference proteome</keyword>